<evidence type="ECO:0000313" key="1">
    <source>
        <dbReference type="EMBL" id="CAD9746887.1"/>
    </source>
</evidence>
<organism evidence="1">
    <name type="scientific">Lotharella oceanica</name>
    <dbReference type="NCBI Taxonomy" id="641309"/>
    <lineage>
        <taxon>Eukaryota</taxon>
        <taxon>Sar</taxon>
        <taxon>Rhizaria</taxon>
        <taxon>Cercozoa</taxon>
        <taxon>Chlorarachniophyceae</taxon>
        <taxon>Lotharella</taxon>
    </lineage>
</organism>
<reference evidence="1" key="1">
    <citation type="submission" date="2021-01" db="EMBL/GenBank/DDBJ databases">
        <authorList>
            <person name="Corre E."/>
            <person name="Pelletier E."/>
            <person name="Niang G."/>
            <person name="Scheremetjew M."/>
            <person name="Finn R."/>
            <person name="Kale V."/>
            <person name="Holt S."/>
            <person name="Cochrane G."/>
            <person name="Meng A."/>
            <person name="Brown T."/>
            <person name="Cohen L."/>
        </authorList>
    </citation>
    <scope>NUCLEOTIDE SEQUENCE</scope>
    <source>
        <strain evidence="1">CCMP622</strain>
    </source>
</reference>
<dbReference type="EMBL" id="HBHP01002312">
    <property type="protein sequence ID" value="CAD9746887.1"/>
    <property type="molecule type" value="Transcribed_RNA"/>
</dbReference>
<protein>
    <submittedName>
        <fullName evidence="1">Uncharacterized protein</fullName>
    </submittedName>
</protein>
<gene>
    <name evidence="1" type="ORF">LSP00402_LOCUS1512</name>
</gene>
<sequence length="493" mass="55478">MEKREALQEIMTGLKALLTMRRNRRKGESESSKLHVRVRAMMKDLSRSERTSASLVNALENAQKVLSRRCGLLTAERKDSIETHKIISNLQMVSDMLGMPCDIEEEDGSKLVSIFHTTDDNFYFVADVKLKPEAQDPIEETSVTFTIDGQDKTYDEVNEDYKNILQNRQFSELAHKLKCYIGNEKFLSSHKEHKLEDKENTVYSTLQTMSRTLGTKAMRLIEGPALVYLSGSRLKCVPSGSSAFSRERADVQHCQKIVYVGCKASEVSQGLSYAFEIRPPILMATHAARAISRMNGVERVSFEPVLPLEQNPDANGVYPSLARMLAGCRPSVTVNVLGQQQTWHLKASSQIRSRTYNDALAQGSNRITVRVTRIHVESLECLMSLCVALQDQALFNRLGQSCFFDDLNILSSPENSQAPAEYDVSFEAKEKEIRVSSGSVGHGILMNIDRGIKVRVQGAWPRSTQDLGEYMRKIVEKSHNISLAMRYLHMKSS</sequence>
<proteinExistence type="predicted"/>
<accession>A0A7S2TH20</accession>
<name>A0A7S2TH20_9EUKA</name>
<dbReference type="AlphaFoldDB" id="A0A7S2TH20"/>